<protein>
    <submittedName>
        <fullName evidence="2">Uncharacterized protein</fullName>
    </submittedName>
</protein>
<dbReference type="Proteomes" id="UP000036947">
    <property type="component" value="Unassembled WGS sequence"/>
</dbReference>
<evidence type="ECO:0000256" key="1">
    <source>
        <dbReference type="SAM" id="MobiDB-lite"/>
    </source>
</evidence>
<dbReference type="AlphaFoldDB" id="A0A0L0N2I2"/>
<evidence type="ECO:0000313" key="2">
    <source>
        <dbReference type="EMBL" id="KND88338.1"/>
    </source>
</evidence>
<dbReference type="OrthoDB" id="5370478at2759"/>
<organism evidence="2 3">
    <name type="scientific">Tolypocladium ophioglossoides (strain CBS 100239)</name>
    <name type="common">Snaketongue truffleclub</name>
    <name type="synonym">Elaphocordyceps ophioglossoides</name>
    <dbReference type="NCBI Taxonomy" id="1163406"/>
    <lineage>
        <taxon>Eukaryota</taxon>
        <taxon>Fungi</taxon>
        <taxon>Dikarya</taxon>
        <taxon>Ascomycota</taxon>
        <taxon>Pezizomycotina</taxon>
        <taxon>Sordariomycetes</taxon>
        <taxon>Hypocreomycetidae</taxon>
        <taxon>Hypocreales</taxon>
        <taxon>Ophiocordycipitaceae</taxon>
        <taxon>Tolypocladium</taxon>
    </lineage>
</organism>
<keyword evidence="3" id="KW-1185">Reference proteome</keyword>
<feature type="region of interest" description="Disordered" evidence="1">
    <location>
        <begin position="118"/>
        <end position="156"/>
    </location>
</feature>
<dbReference type="STRING" id="1163406.A0A0L0N2I2"/>
<accession>A0A0L0N2I2</accession>
<comment type="caution">
    <text evidence="2">The sequence shown here is derived from an EMBL/GenBank/DDBJ whole genome shotgun (WGS) entry which is preliminary data.</text>
</comment>
<sequence length="156" mass="17718">MGGGRRGCARHITFVSVRIAVVVVEEPAGELESRSHRKLHYPNNSVAIHMTLEFGETFVYLNLFYYFSTLMLHSEYFPFLPTLESEPQGPVDHPRLEAPAPAGWWEESAVRRLLRLSAHKPQPQPGRSGMSEDVPRLPIGRAPDHDKEFGVPQRYL</sequence>
<dbReference type="EMBL" id="LFRF01000026">
    <property type="protein sequence ID" value="KND88338.1"/>
    <property type="molecule type" value="Genomic_DNA"/>
</dbReference>
<proteinExistence type="predicted"/>
<evidence type="ECO:0000313" key="3">
    <source>
        <dbReference type="Proteomes" id="UP000036947"/>
    </source>
</evidence>
<reference evidence="2 3" key="1">
    <citation type="journal article" date="2015" name="BMC Genomics">
        <title>The genome of the truffle-parasite Tolypocladium ophioglossoides and the evolution of antifungal peptaibiotics.</title>
        <authorList>
            <person name="Quandt C.A."/>
            <person name="Bushley K.E."/>
            <person name="Spatafora J.W."/>
        </authorList>
    </citation>
    <scope>NUCLEOTIDE SEQUENCE [LARGE SCALE GENOMIC DNA]</scope>
    <source>
        <strain evidence="2 3">CBS 100239</strain>
    </source>
</reference>
<gene>
    <name evidence="2" type="ORF">TOPH_06920</name>
</gene>
<name>A0A0L0N2I2_TOLOC</name>